<keyword evidence="10 13" id="KW-0067">ATP-binding</keyword>
<dbReference type="InterPro" id="IPR011009">
    <property type="entry name" value="Kinase-like_dom_sf"/>
</dbReference>
<protein>
    <recommendedName>
        <fullName evidence="3">non-specific serine/threonine protein kinase</fullName>
        <ecNumber evidence="3">2.7.11.1</ecNumber>
    </recommendedName>
</protein>
<reference evidence="18" key="1">
    <citation type="submission" date="2010-06" db="EMBL/GenBank/DDBJ databases">
        <authorList>
            <person name="Jiang H."/>
            <person name="Abraham K."/>
            <person name="Ali S."/>
            <person name="Alsbrooks S.L."/>
            <person name="Anim B.N."/>
            <person name="Anosike U.S."/>
            <person name="Attaway T."/>
            <person name="Bandaranaike D.P."/>
            <person name="Battles P.K."/>
            <person name="Bell S.N."/>
            <person name="Bell A.V."/>
            <person name="Beltran B."/>
            <person name="Bickham C."/>
            <person name="Bustamante Y."/>
            <person name="Caleb T."/>
            <person name="Canada A."/>
            <person name="Cardenas V."/>
            <person name="Carter K."/>
            <person name="Chacko J."/>
            <person name="Chandrabose M.N."/>
            <person name="Chavez D."/>
            <person name="Chavez A."/>
            <person name="Chen L."/>
            <person name="Chu H.-S."/>
            <person name="Claassen K.J."/>
            <person name="Cockrell R."/>
            <person name="Collins M."/>
            <person name="Cooper J.A."/>
            <person name="Cree A."/>
            <person name="Curry S.M."/>
            <person name="Da Y."/>
            <person name="Dao M.D."/>
            <person name="Das B."/>
            <person name="Davila M.-L."/>
            <person name="Davy-Carroll L."/>
            <person name="Denson S."/>
            <person name="Dinh H."/>
            <person name="Ebong V.E."/>
            <person name="Edwards J.R."/>
            <person name="Egan A."/>
            <person name="El-Daye J."/>
            <person name="Escobedo L."/>
            <person name="Fernandez S."/>
            <person name="Fernando P.R."/>
            <person name="Flagg N."/>
            <person name="Forbes L.D."/>
            <person name="Fowler R.G."/>
            <person name="Fu Q."/>
            <person name="Gabisi R.A."/>
            <person name="Ganer J."/>
            <person name="Garbino Pronczuk A."/>
            <person name="Garcia R.M."/>
            <person name="Garner T."/>
            <person name="Garrett T.E."/>
            <person name="Gonzalez D.A."/>
            <person name="Hamid H."/>
            <person name="Hawkins E.S."/>
            <person name="Hirani K."/>
            <person name="Hogues M.E."/>
            <person name="Hollins B."/>
            <person name="Hsiao C.-H."/>
            <person name="Jabil R."/>
            <person name="James M.L."/>
            <person name="Jhangiani S.N."/>
            <person name="Johnson B."/>
            <person name="Johnson Q."/>
            <person name="Joshi V."/>
            <person name="Kalu J.B."/>
            <person name="Kam C."/>
            <person name="Kashfia A."/>
            <person name="Keebler J."/>
            <person name="Kisamo H."/>
            <person name="Kovar C.L."/>
            <person name="Lago L.A."/>
            <person name="Lai C.-Y."/>
            <person name="Laidlaw J."/>
            <person name="Lara F."/>
            <person name="Le T.-K."/>
            <person name="Lee S.L."/>
            <person name="Legall F.H."/>
            <person name="Lemon S.J."/>
            <person name="Lewis L.R."/>
            <person name="Li B."/>
            <person name="Liu Y."/>
            <person name="Liu Y.-S."/>
            <person name="Lopez J."/>
            <person name="Lozado R.J."/>
            <person name="Lu J."/>
            <person name="Madu R.C."/>
            <person name="Maheshwari M."/>
            <person name="Maheshwari R."/>
            <person name="Malloy K."/>
            <person name="Martinez E."/>
            <person name="Mathew T."/>
            <person name="Mercado I.C."/>
            <person name="Mercado C."/>
            <person name="Meyer B."/>
            <person name="Montgomery K."/>
            <person name="Morgan M.B."/>
            <person name="Munidasa M."/>
            <person name="Nazareth L.V."/>
            <person name="Nelson J."/>
            <person name="Ng B.M."/>
            <person name="Nguyen N.B."/>
            <person name="Nguyen P.Q."/>
            <person name="Nguyen T."/>
            <person name="Obregon M."/>
            <person name="Okwuonu G.O."/>
            <person name="Onwere C.G."/>
            <person name="Orozco G."/>
            <person name="Parra A."/>
            <person name="Patel S."/>
            <person name="Patil S."/>
            <person name="Perez A."/>
            <person name="Perez Y."/>
            <person name="Pham C."/>
            <person name="Primus E.L."/>
            <person name="Pu L.-L."/>
            <person name="Puazo M."/>
            <person name="Qin X."/>
            <person name="Quiroz J.B."/>
            <person name="Reese J."/>
            <person name="Richards S."/>
            <person name="Rives C.M."/>
            <person name="Robberts R."/>
            <person name="Ruiz S.J."/>
            <person name="Ruiz M.J."/>
            <person name="Santibanez J."/>
            <person name="Schneider B.W."/>
            <person name="Sisson I."/>
            <person name="Smith M."/>
            <person name="Sodergren E."/>
            <person name="Song X.-Z."/>
            <person name="Song B.B."/>
            <person name="Summersgill H."/>
            <person name="Thelus R."/>
            <person name="Thornton R.D."/>
            <person name="Trejos Z.Y."/>
            <person name="Usmani K."/>
            <person name="Vattathil S."/>
            <person name="Villasana D."/>
            <person name="Walker D.L."/>
            <person name="Wang S."/>
            <person name="Wang K."/>
            <person name="White C.S."/>
            <person name="Williams A.C."/>
            <person name="Williamson J."/>
            <person name="Wilson K."/>
            <person name="Woghiren I.O."/>
            <person name="Woodworth J.R."/>
            <person name="Worley K.C."/>
            <person name="Wright R.A."/>
            <person name="Wu W."/>
            <person name="Young L."/>
            <person name="Zhang L."/>
            <person name="Zhang J."/>
            <person name="Zhu Y."/>
            <person name="Muzny D.M."/>
            <person name="Weinstock G."/>
            <person name="Gibbs R.A."/>
        </authorList>
    </citation>
    <scope>NUCLEOTIDE SEQUENCE [LARGE SCALE GENOMIC DNA]</scope>
    <source>
        <strain evidence="18">LSR1</strain>
    </source>
</reference>
<dbReference type="InterPro" id="IPR008271">
    <property type="entry name" value="Ser/Thr_kinase_AS"/>
</dbReference>
<keyword evidence="7" id="KW-0879">Wnt signaling pathway</keyword>
<evidence type="ECO:0000256" key="12">
    <source>
        <dbReference type="ARBA" id="ARBA00048679"/>
    </source>
</evidence>
<dbReference type="InterPro" id="IPR017441">
    <property type="entry name" value="Protein_kinase_ATP_BS"/>
</dbReference>
<keyword evidence="5 14" id="KW-0723">Serine/threonine-protein kinase</keyword>
<dbReference type="CDD" id="cd14126">
    <property type="entry name" value="STKc_CK1_gamma"/>
    <property type="match status" value="1"/>
</dbReference>
<keyword evidence="8 13" id="KW-0547">Nucleotide-binding</keyword>
<keyword evidence="9" id="KW-0418">Kinase</keyword>
<dbReference type="PANTHER" id="PTHR11909">
    <property type="entry name" value="CASEIN KINASE-RELATED"/>
    <property type="match status" value="1"/>
</dbReference>
<feature type="region of interest" description="Disordered" evidence="15">
    <location>
        <begin position="434"/>
        <end position="453"/>
    </location>
</feature>
<evidence type="ECO:0000256" key="7">
    <source>
        <dbReference type="ARBA" id="ARBA00022687"/>
    </source>
</evidence>
<comment type="catalytic activity">
    <reaction evidence="11">
        <text>L-threonyl-[protein] + ATP = O-phospho-L-threonyl-[protein] + ADP + H(+)</text>
        <dbReference type="Rhea" id="RHEA:46608"/>
        <dbReference type="Rhea" id="RHEA-COMP:11060"/>
        <dbReference type="Rhea" id="RHEA-COMP:11605"/>
        <dbReference type="ChEBI" id="CHEBI:15378"/>
        <dbReference type="ChEBI" id="CHEBI:30013"/>
        <dbReference type="ChEBI" id="CHEBI:30616"/>
        <dbReference type="ChEBI" id="CHEBI:61977"/>
        <dbReference type="ChEBI" id="CHEBI:456216"/>
        <dbReference type="EC" id="2.7.11.1"/>
    </reaction>
</comment>
<dbReference type="Pfam" id="PF12605">
    <property type="entry name" value="CK1gamma_C"/>
    <property type="match status" value="1"/>
</dbReference>
<dbReference type="InterPro" id="IPR022247">
    <property type="entry name" value="Casein_kinase-1_gamma_C"/>
</dbReference>
<dbReference type="InterPro" id="IPR050235">
    <property type="entry name" value="CK1_Ser-Thr_kinase"/>
</dbReference>
<dbReference type="EnsemblMetazoa" id="XM_029489590.1">
    <property type="protein sequence ID" value="XP_029345450.1"/>
    <property type="gene ID" value="LOC100167970"/>
</dbReference>
<dbReference type="GO" id="GO:0016055">
    <property type="term" value="P:Wnt signaling pathway"/>
    <property type="evidence" value="ECO:0007669"/>
    <property type="project" value="UniProtKB-KW"/>
</dbReference>
<evidence type="ECO:0000256" key="6">
    <source>
        <dbReference type="ARBA" id="ARBA00022679"/>
    </source>
</evidence>
<dbReference type="GO" id="GO:0005524">
    <property type="term" value="F:ATP binding"/>
    <property type="evidence" value="ECO:0007669"/>
    <property type="project" value="UniProtKB-UniRule"/>
</dbReference>
<dbReference type="InterPro" id="IPR000719">
    <property type="entry name" value="Prot_kinase_dom"/>
</dbReference>
<evidence type="ECO:0000256" key="9">
    <source>
        <dbReference type="ARBA" id="ARBA00022777"/>
    </source>
</evidence>
<evidence type="ECO:0000256" key="8">
    <source>
        <dbReference type="ARBA" id="ARBA00022741"/>
    </source>
</evidence>
<evidence type="ECO:0000256" key="10">
    <source>
        <dbReference type="ARBA" id="ARBA00022840"/>
    </source>
</evidence>
<proteinExistence type="inferred from homology"/>
<dbReference type="FunFam" id="1.10.510.10:FF:000703">
    <property type="entry name" value="Casein kinase I gamma"/>
    <property type="match status" value="1"/>
</dbReference>
<feature type="region of interest" description="Disordered" evidence="15">
    <location>
        <begin position="390"/>
        <end position="426"/>
    </location>
</feature>
<feature type="domain" description="Protein kinase" evidence="16">
    <location>
        <begin position="52"/>
        <end position="328"/>
    </location>
</feature>
<dbReference type="SUPFAM" id="SSF56112">
    <property type="entry name" value="Protein kinase-like (PK-like)"/>
    <property type="match status" value="1"/>
</dbReference>
<dbReference type="GO" id="GO:0005737">
    <property type="term" value="C:cytoplasm"/>
    <property type="evidence" value="ECO:0007669"/>
    <property type="project" value="UniProtKB-SubCell"/>
</dbReference>
<name>A0A8R2JSX6_ACYPI</name>
<dbReference type="AlphaFoldDB" id="A0A8R2JSX6"/>
<keyword evidence="18" id="KW-1185">Reference proteome</keyword>
<comment type="catalytic activity">
    <reaction evidence="12">
        <text>L-seryl-[protein] + ATP = O-phospho-L-seryl-[protein] + ADP + H(+)</text>
        <dbReference type="Rhea" id="RHEA:17989"/>
        <dbReference type="Rhea" id="RHEA-COMP:9863"/>
        <dbReference type="Rhea" id="RHEA-COMP:11604"/>
        <dbReference type="ChEBI" id="CHEBI:15378"/>
        <dbReference type="ChEBI" id="CHEBI:29999"/>
        <dbReference type="ChEBI" id="CHEBI:30616"/>
        <dbReference type="ChEBI" id="CHEBI:83421"/>
        <dbReference type="ChEBI" id="CHEBI:456216"/>
        <dbReference type="EC" id="2.7.11.1"/>
    </reaction>
</comment>
<keyword evidence="4" id="KW-0963">Cytoplasm</keyword>
<evidence type="ECO:0000256" key="2">
    <source>
        <dbReference type="ARBA" id="ARBA00005926"/>
    </source>
</evidence>
<comment type="subcellular location">
    <subcellularLocation>
        <location evidence="1">Cytoplasm</location>
    </subcellularLocation>
</comment>
<dbReference type="PROSITE" id="PS50011">
    <property type="entry name" value="PROTEIN_KINASE_DOM"/>
    <property type="match status" value="1"/>
</dbReference>
<evidence type="ECO:0000256" key="11">
    <source>
        <dbReference type="ARBA" id="ARBA00047899"/>
    </source>
</evidence>
<dbReference type="Proteomes" id="UP000007819">
    <property type="component" value="Chromosome A2"/>
</dbReference>
<evidence type="ECO:0000313" key="18">
    <source>
        <dbReference type="Proteomes" id="UP000007819"/>
    </source>
</evidence>
<feature type="region of interest" description="Disordered" evidence="15">
    <location>
        <begin position="1"/>
        <end position="36"/>
    </location>
</feature>
<dbReference type="Pfam" id="PF00069">
    <property type="entry name" value="Pkinase"/>
    <property type="match status" value="1"/>
</dbReference>
<evidence type="ECO:0000256" key="4">
    <source>
        <dbReference type="ARBA" id="ARBA00022490"/>
    </source>
</evidence>
<evidence type="ECO:0000256" key="13">
    <source>
        <dbReference type="PROSITE-ProRule" id="PRU10141"/>
    </source>
</evidence>
<accession>A0A8R2JSX6</accession>
<dbReference type="GO" id="GO:0071944">
    <property type="term" value="C:cell periphery"/>
    <property type="evidence" value="ECO:0007669"/>
    <property type="project" value="UniProtKB-ARBA"/>
</dbReference>
<evidence type="ECO:0000256" key="15">
    <source>
        <dbReference type="SAM" id="MobiDB-lite"/>
    </source>
</evidence>
<dbReference type="EC" id="2.7.11.1" evidence="3"/>
<dbReference type="Gene3D" id="1.10.510.10">
    <property type="entry name" value="Transferase(Phosphotransferase) domain 1"/>
    <property type="match status" value="1"/>
</dbReference>
<comment type="similarity">
    <text evidence="2">Belongs to the protein kinase superfamily. CK1 Ser/Thr protein kinase family. Casein kinase I subfamily.</text>
</comment>
<reference evidence="17" key="2">
    <citation type="submission" date="2022-06" db="UniProtKB">
        <authorList>
            <consortium name="EnsemblMetazoa"/>
        </authorList>
    </citation>
    <scope>IDENTIFICATION</scope>
</reference>
<feature type="binding site" evidence="13">
    <location>
        <position position="81"/>
    </location>
    <ligand>
        <name>ATP</name>
        <dbReference type="ChEBI" id="CHEBI:30616"/>
    </ligand>
</feature>
<evidence type="ECO:0000259" key="16">
    <source>
        <dbReference type="PROSITE" id="PS50011"/>
    </source>
</evidence>
<dbReference type="PROSITE" id="PS00107">
    <property type="entry name" value="PROTEIN_KINASE_ATP"/>
    <property type="match status" value="1"/>
</dbReference>
<dbReference type="GO" id="GO:0004674">
    <property type="term" value="F:protein serine/threonine kinase activity"/>
    <property type="evidence" value="ECO:0007669"/>
    <property type="project" value="UniProtKB-KW"/>
</dbReference>
<evidence type="ECO:0000256" key="1">
    <source>
        <dbReference type="ARBA" id="ARBA00004496"/>
    </source>
</evidence>
<dbReference type="SMART" id="SM00220">
    <property type="entry name" value="S_TKc"/>
    <property type="match status" value="1"/>
</dbReference>
<feature type="compositionally biased region" description="Basic and acidic residues" evidence="15">
    <location>
        <begin position="1"/>
        <end position="18"/>
    </location>
</feature>
<evidence type="ECO:0000256" key="14">
    <source>
        <dbReference type="RuleBase" id="RU000304"/>
    </source>
</evidence>
<evidence type="ECO:0000256" key="5">
    <source>
        <dbReference type="ARBA" id="ARBA00022527"/>
    </source>
</evidence>
<evidence type="ECO:0000256" key="3">
    <source>
        <dbReference type="ARBA" id="ARBA00012513"/>
    </source>
</evidence>
<dbReference type="GO" id="GO:0032880">
    <property type="term" value="P:regulation of protein localization"/>
    <property type="evidence" value="ECO:0007669"/>
    <property type="project" value="UniProtKB-ARBA"/>
</dbReference>
<evidence type="ECO:0000313" key="17">
    <source>
        <dbReference type="EnsemblMetazoa" id="XP_029345450.1"/>
    </source>
</evidence>
<keyword evidence="6" id="KW-0808">Transferase</keyword>
<dbReference type="OrthoDB" id="5800476at2759"/>
<sequence>MQKRDREKEQNGKDDKRGGKSTGSRAMHSAVAGRHGLSSSANSSVLMVGPNFRVGKKIGCGNFGELRLGKNLYTNEHVAIKMEPMKSKAPQLHLEYRFYKLLGSHAPAFFSDGIPEVFFFGPCGKYNALVMELLGPSLEDLFDMCGREFSLKTVLMIATQLLHRIEYVHGRHLIYRDVKPENFLIGRTSTKKDKTIHIIDFGLAKEYIDLETNKHIPYREHKSLTGTARYMSINTHLGKEQSRRDDLEALGHMFMYFLRGSLPWQGLKADTLKERYQKIGDTKRATPIEALCDGYPEEMAQYLRYVRRLDFFETPDYEYLRTLFKNLFEKKGYVNDSEFDWTGKTMKRGLFNILRVIRNISNESPQTSESNLCTLVGSIQSSQEVILSPNRERQVAGNKSGTKGWQDGSKLPGHTLGNLTPADRHGSVQVVSSTNGELANDDPTAGHSNTPITAQAETEIVDDTKCCCFFKRKKKKTPRPK</sequence>
<dbReference type="PROSITE" id="PS00108">
    <property type="entry name" value="PROTEIN_KINASE_ST"/>
    <property type="match status" value="1"/>
</dbReference>
<organism evidence="17 18">
    <name type="scientific">Acyrthosiphon pisum</name>
    <name type="common">Pea aphid</name>
    <dbReference type="NCBI Taxonomy" id="7029"/>
    <lineage>
        <taxon>Eukaryota</taxon>
        <taxon>Metazoa</taxon>
        <taxon>Ecdysozoa</taxon>
        <taxon>Arthropoda</taxon>
        <taxon>Hexapoda</taxon>
        <taxon>Insecta</taxon>
        <taxon>Pterygota</taxon>
        <taxon>Neoptera</taxon>
        <taxon>Paraneoptera</taxon>
        <taxon>Hemiptera</taxon>
        <taxon>Sternorrhyncha</taxon>
        <taxon>Aphidomorpha</taxon>
        <taxon>Aphidoidea</taxon>
        <taxon>Aphididae</taxon>
        <taxon>Macrosiphini</taxon>
        <taxon>Acyrthosiphon</taxon>
    </lineage>
</organism>